<protein>
    <recommendedName>
        <fullName evidence="1">NrtR DNA-binding winged helix domain-containing protein</fullName>
    </recommendedName>
</protein>
<evidence type="ECO:0000259" key="1">
    <source>
        <dbReference type="Pfam" id="PF21906"/>
    </source>
</evidence>
<name>A0A2H9T7K4_9ZZZZ</name>
<dbReference type="Gene3D" id="3.90.79.10">
    <property type="entry name" value="Nucleoside Triphosphate Pyrophosphohydrolase"/>
    <property type="match status" value="1"/>
</dbReference>
<dbReference type="PANTHER" id="PTHR43736">
    <property type="entry name" value="ADP-RIBOSE PYROPHOSPHATASE"/>
    <property type="match status" value="1"/>
</dbReference>
<dbReference type="PANTHER" id="PTHR43736:SF4">
    <property type="entry name" value="SLR1690 PROTEIN"/>
    <property type="match status" value="1"/>
</dbReference>
<proteinExistence type="predicted"/>
<accession>A0A2H9T7K4</accession>
<comment type="caution">
    <text evidence="2">The sequence shown here is derived from an EMBL/GenBank/DDBJ whole genome shotgun (WGS) entry which is preliminary data.</text>
</comment>
<dbReference type="InterPro" id="IPR054105">
    <property type="entry name" value="WHD_NrtR"/>
</dbReference>
<dbReference type="SUPFAM" id="SSF46785">
    <property type="entry name" value="Winged helix' DNA-binding domain"/>
    <property type="match status" value="1"/>
</dbReference>
<feature type="domain" description="NrtR DNA-binding winged helix" evidence="1">
    <location>
        <begin position="150"/>
        <end position="207"/>
    </location>
</feature>
<dbReference type="Pfam" id="PF21906">
    <property type="entry name" value="WHD_NrtR"/>
    <property type="match status" value="1"/>
</dbReference>
<dbReference type="SUPFAM" id="SSF55811">
    <property type="entry name" value="Nudix"/>
    <property type="match status" value="1"/>
</dbReference>
<gene>
    <name evidence="2" type="ORF">CI610_01830</name>
</gene>
<dbReference type="AlphaFoldDB" id="A0A2H9T7K4"/>
<dbReference type="Gene3D" id="1.10.10.10">
    <property type="entry name" value="Winged helix-like DNA-binding domain superfamily/Winged helix DNA-binding domain"/>
    <property type="match status" value="1"/>
</dbReference>
<dbReference type="InterPro" id="IPR036390">
    <property type="entry name" value="WH_DNA-bd_sf"/>
</dbReference>
<sequence>MNVNSALISVDVVLFRLNKGTLQILAQKQVFPDGITLLSLPAGRIDPQTDHCLDDTALRHINNIAPFNVSYYEQVITIGNARRDSRGWSLTVLYYALTQNNDAENTPDKAQWVNLVKGLPETSLAYDHNRLVQQALKRLCNKVQYSTLPAYLLQQEFTLSDIQKAIYAILGKRPPMRSIRNRFLRDDILTRTGHLRRGSNRPAALYYLNEKVQGKLFDRLYLSTQ</sequence>
<reference evidence="2" key="1">
    <citation type="journal article" date="2017" name="Appl. Environ. Microbiol.">
        <title>Molecular characterization of an Endozoicomonas-like organism causing infection in king scallop Pecten maximus L.</title>
        <authorList>
            <person name="Cano I."/>
            <person name="van Aerle R."/>
            <person name="Ross S."/>
            <person name="Verner-Jeffreys D.W."/>
            <person name="Paley R.K."/>
            <person name="Rimmer G."/>
            <person name="Ryder D."/>
            <person name="Hooper P."/>
            <person name="Stone D."/>
            <person name="Feist S.W."/>
        </authorList>
    </citation>
    <scope>NUCLEOTIDE SEQUENCE</scope>
</reference>
<dbReference type="EMBL" id="NSIT01000087">
    <property type="protein sequence ID" value="PJE79211.1"/>
    <property type="molecule type" value="Genomic_DNA"/>
</dbReference>
<organism evidence="2">
    <name type="scientific">invertebrate metagenome</name>
    <dbReference type="NCBI Taxonomy" id="1711999"/>
    <lineage>
        <taxon>unclassified sequences</taxon>
        <taxon>metagenomes</taxon>
        <taxon>organismal metagenomes</taxon>
    </lineage>
</organism>
<dbReference type="InterPro" id="IPR036388">
    <property type="entry name" value="WH-like_DNA-bd_sf"/>
</dbReference>
<evidence type="ECO:0000313" key="2">
    <source>
        <dbReference type="EMBL" id="PJE79211.1"/>
    </source>
</evidence>
<dbReference type="InterPro" id="IPR015797">
    <property type="entry name" value="NUDIX_hydrolase-like_dom_sf"/>
</dbReference>
<dbReference type="CDD" id="cd18873">
    <property type="entry name" value="NUDIX_NadM_like"/>
    <property type="match status" value="1"/>
</dbReference>